<evidence type="ECO:0000313" key="1">
    <source>
        <dbReference type="EMBL" id="MBY16576.1"/>
    </source>
</evidence>
<reference evidence="1" key="1">
    <citation type="submission" date="2018-04" db="EMBL/GenBank/DDBJ databases">
        <title>Transcriptome of Schizaphis graminum biotype I.</title>
        <authorList>
            <person name="Scully E.D."/>
            <person name="Geib S.M."/>
            <person name="Palmer N.A."/>
            <person name="Koch K."/>
            <person name="Bradshaw J."/>
            <person name="Heng-Moss T."/>
            <person name="Sarath G."/>
        </authorList>
    </citation>
    <scope>NUCLEOTIDE SEQUENCE</scope>
</reference>
<accession>A0A2S2NIG6</accession>
<protein>
    <submittedName>
        <fullName evidence="1">Uncharacterized protein</fullName>
    </submittedName>
</protein>
<proteinExistence type="predicted"/>
<name>A0A2S2NIG6_SCHGA</name>
<sequence>MSSNMNKSYYTTKLRSNEMSKCHSQYRPNYDSGLQNDSVASGCLPISNSKIISEPRRNKCGGRGMAIQQLSESMSSKSMIKNINLDFSNSNIERHFKNLKEENLKKIKEENENMWGKFIHSTKNT</sequence>
<dbReference type="EMBL" id="GGMR01003957">
    <property type="protein sequence ID" value="MBY16576.1"/>
    <property type="molecule type" value="Transcribed_RNA"/>
</dbReference>
<gene>
    <name evidence="1" type="ORF">g.174416</name>
</gene>
<dbReference type="AlphaFoldDB" id="A0A2S2NIG6"/>
<organism evidence="1">
    <name type="scientific">Schizaphis graminum</name>
    <name type="common">Green bug aphid</name>
    <dbReference type="NCBI Taxonomy" id="13262"/>
    <lineage>
        <taxon>Eukaryota</taxon>
        <taxon>Metazoa</taxon>
        <taxon>Ecdysozoa</taxon>
        <taxon>Arthropoda</taxon>
        <taxon>Hexapoda</taxon>
        <taxon>Insecta</taxon>
        <taxon>Pterygota</taxon>
        <taxon>Neoptera</taxon>
        <taxon>Paraneoptera</taxon>
        <taxon>Hemiptera</taxon>
        <taxon>Sternorrhyncha</taxon>
        <taxon>Aphidomorpha</taxon>
        <taxon>Aphidoidea</taxon>
        <taxon>Aphididae</taxon>
        <taxon>Aphidini</taxon>
        <taxon>Schizaphis</taxon>
    </lineage>
</organism>